<name>A0A8J5NBN4_HOMAM</name>
<feature type="region of interest" description="Disordered" evidence="1">
    <location>
        <begin position="1"/>
        <end position="35"/>
    </location>
</feature>
<accession>A0A8J5NBN4</accession>
<dbReference type="Proteomes" id="UP000747542">
    <property type="component" value="Unassembled WGS sequence"/>
</dbReference>
<dbReference type="EMBL" id="JAHLQT010003381">
    <property type="protein sequence ID" value="KAG7176471.1"/>
    <property type="molecule type" value="Genomic_DNA"/>
</dbReference>
<proteinExistence type="predicted"/>
<gene>
    <name evidence="2" type="ORF">Hamer_G019523</name>
    <name evidence="3" type="ORF">Hamer_G031644</name>
</gene>
<protein>
    <submittedName>
        <fullName evidence="3">Uncharacterized protein</fullName>
    </submittedName>
</protein>
<sequence length="127" mass="13676">MIENNVAEDKRPMPAGWGTDSRGGGLGSSGRREPSRSGGIFCLSSFVSGVTSACRRYTRSPSGCRPVGVDGNGSCSSNGRDYRQRPMDRKFVLWGCEVYICPSLRVARPLAIVSFLALDGSRLGARR</sequence>
<reference evidence="3" key="1">
    <citation type="journal article" date="2021" name="Sci. Adv.">
        <title>The American lobster genome reveals insights on longevity, neural, and immune adaptations.</title>
        <authorList>
            <person name="Polinski J.M."/>
            <person name="Zimin A.V."/>
            <person name="Clark K.F."/>
            <person name="Kohn A.B."/>
            <person name="Sadowski N."/>
            <person name="Timp W."/>
            <person name="Ptitsyn A."/>
            <person name="Khanna P."/>
            <person name="Romanova D.Y."/>
            <person name="Williams P."/>
            <person name="Greenwood S.J."/>
            <person name="Moroz L.L."/>
            <person name="Walt D.R."/>
            <person name="Bodnar A.G."/>
        </authorList>
    </citation>
    <scope>NUCLEOTIDE SEQUENCE</scope>
    <source>
        <strain evidence="3">GMGI-L3</strain>
    </source>
</reference>
<organism evidence="3 4">
    <name type="scientific">Homarus americanus</name>
    <name type="common">American lobster</name>
    <dbReference type="NCBI Taxonomy" id="6706"/>
    <lineage>
        <taxon>Eukaryota</taxon>
        <taxon>Metazoa</taxon>
        <taxon>Ecdysozoa</taxon>
        <taxon>Arthropoda</taxon>
        <taxon>Crustacea</taxon>
        <taxon>Multicrustacea</taxon>
        <taxon>Malacostraca</taxon>
        <taxon>Eumalacostraca</taxon>
        <taxon>Eucarida</taxon>
        <taxon>Decapoda</taxon>
        <taxon>Pleocyemata</taxon>
        <taxon>Astacidea</taxon>
        <taxon>Nephropoidea</taxon>
        <taxon>Nephropidae</taxon>
        <taxon>Homarus</taxon>
    </lineage>
</organism>
<evidence type="ECO:0000313" key="2">
    <source>
        <dbReference type="EMBL" id="KAG7153464.1"/>
    </source>
</evidence>
<dbReference type="AlphaFoldDB" id="A0A8J5NBN4"/>
<evidence type="ECO:0000313" key="4">
    <source>
        <dbReference type="Proteomes" id="UP000747542"/>
    </source>
</evidence>
<keyword evidence="4" id="KW-1185">Reference proteome</keyword>
<evidence type="ECO:0000313" key="3">
    <source>
        <dbReference type="EMBL" id="KAG7176471.1"/>
    </source>
</evidence>
<evidence type="ECO:0000256" key="1">
    <source>
        <dbReference type="SAM" id="MobiDB-lite"/>
    </source>
</evidence>
<dbReference type="EMBL" id="JAHLQT010046868">
    <property type="protein sequence ID" value="KAG7153464.1"/>
    <property type="molecule type" value="Genomic_DNA"/>
</dbReference>
<comment type="caution">
    <text evidence="3">The sequence shown here is derived from an EMBL/GenBank/DDBJ whole genome shotgun (WGS) entry which is preliminary data.</text>
</comment>